<proteinExistence type="predicted"/>
<reference evidence="2" key="1">
    <citation type="submission" date="2022-11" db="UniProtKB">
        <authorList>
            <consortium name="WormBaseParasite"/>
        </authorList>
    </citation>
    <scope>IDENTIFICATION</scope>
</reference>
<evidence type="ECO:0000313" key="1">
    <source>
        <dbReference type="Proteomes" id="UP000887565"/>
    </source>
</evidence>
<protein>
    <submittedName>
        <fullName evidence="2">Uncharacterized protein</fullName>
    </submittedName>
</protein>
<dbReference type="AlphaFoldDB" id="A0A915KBH4"/>
<dbReference type="WBParaSite" id="nRc.2.0.1.t35720-RA">
    <property type="protein sequence ID" value="nRc.2.0.1.t35720-RA"/>
    <property type="gene ID" value="nRc.2.0.1.g35720"/>
</dbReference>
<name>A0A915KBH4_ROMCU</name>
<evidence type="ECO:0000313" key="2">
    <source>
        <dbReference type="WBParaSite" id="nRc.2.0.1.t35720-RA"/>
    </source>
</evidence>
<organism evidence="1 2">
    <name type="scientific">Romanomermis culicivorax</name>
    <name type="common">Nematode worm</name>
    <dbReference type="NCBI Taxonomy" id="13658"/>
    <lineage>
        <taxon>Eukaryota</taxon>
        <taxon>Metazoa</taxon>
        <taxon>Ecdysozoa</taxon>
        <taxon>Nematoda</taxon>
        <taxon>Enoplea</taxon>
        <taxon>Dorylaimia</taxon>
        <taxon>Mermithida</taxon>
        <taxon>Mermithoidea</taxon>
        <taxon>Mermithidae</taxon>
        <taxon>Romanomermis</taxon>
    </lineage>
</organism>
<dbReference type="Proteomes" id="UP000887565">
    <property type="component" value="Unplaced"/>
</dbReference>
<sequence>MKHQLRETTERKRRLYVLTRSLETVKNKVELTILNLHPLLIRRLLIDKFCHTLHIRKRRHAGNWRSGRIRLRPGSRLHAASWPKEDEICRLNINDRFKRASLIYPGKALSDQDMPETVVILKKFPTNVRTQKCFSHTKPVNIHLNQNSELNQKSALTTTGLLRLTSHLLVQGFIDWLTRRLGGFFTYQAQKGRFSNCVTTGTFRASECTDLEIVLFPKSCFLRNAHIVAINEVTPSRRMTASVIKYLQTVHVKKRAKKVQKTSSSCA</sequence>
<accession>A0A915KBH4</accession>
<keyword evidence="1" id="KW-1185">Reference proteome</keyword>